<gene>
    <name evidence="8" type="primary">TMC6</name>
</gene>
<comment type="subcellular location">
    <subcellularLocation>
        <location evidence="1 6">Membrane</location>
        <topology evidence="1 6">Multi-pass membrane protein</topology>
    </subcellularLocation>
</comment>
<evidence type="ECO:0000259" key="7">
    <source>
        <dbReference type="Pfam" id="PF07810"/>
    </source>
</evidence>
<dbReference type="AlphaFoldDB" id="A0A1A8SHK9"/>
<feature type="transmembrane region" description="Helical" evidence="6">
    <location>
        <begin position="392"/>
        <end position="415"/>
    </location>
</feature>
<dbReference type="EMBL" id="HAEI01014556">
    <property type="protein sequence ID" value="SBS17025.1"/>
    <property type="molecule type" value="Transcribed_RNA"/>
</dbReference>
<dbReference type="PANTHER" id="PTHR23302:SF4">
    <property type="entry name" value="TRANSMEMBRANE CHANNEL-LIKE PROTEIN 6"/>
    <property type="match status" value="1"/>
</dbReference>
<feature type="domain" description="TMC" evidence="7">
    <location>
        <begin position="464"/>
        <end position="568"/>
    </location>
</feature>
<dbReference type="InterPro" id="IPR012496">
    <property type="entry name" value="TMC_dom"/>
</dbReference>
<proteinExistence type="inferred from homology"/>
<feature type="transmembrane region" description="Helical" evidence="6">
    <location>
        <begin position="185"/>
        <end position="203"/>
    </location>
</feature>
<feature type="transmembrane region" description="Helical" evidence="6">
    <location>
        <begin position="516"/>
        <end position="537"/>
    </location>
</feature>
<dbReference type="GO" id="GO:0008381">
    <property type="term" value="F:mechanosensitive monoatomic ion channel activity"/>
    <property type="evidence" value="ECO:0007669"/>
    <property type="project" value="TreeGrafter"/>
</dbReference>
<evidence type="ECO:0000313" key="8">
    <source>
        <dbReference type="EMBL" id="SBS17025.1"/>
    </source>
</evidence>
<sequence>MARNVNFDLNLIQMEAGIESPTDEEGVHDAFSQLIAEQSLNEDPNLFIELREEDEDDLDDVANLSNARHRLGEEGMSHDDDGGCYLGCGQQPTDSLIKERWSSDTLKVLSSMPSRTIGRSRGAIISQYYNKTMKLRRDRQSRPAVREFSRSARPSIRCHGMEADIPDSWDMEETKRERLVNNLQNLSTLFLFNIFLVLITGVAPPRTTCQLELLLWTGAPQGYFSDSLMYYGYYSNYTLHRNGTSSSRLDLSYNMPLAYFFTIGMAFFITCIILVYSMSKSFGQSFMIDKSHSILAIKAFSSWDFKVIKESSVKLMSENICTQLKELLAEVNQNNVSSTALQKCGRLMVHGLAWTICIAGTVGCAMSIYLFSDYMHNSRAGTGAQGRLQKEASLLALPVLVSLINLLLPGLFNLASWFENYHSPSVRTYVSISRNLLSKVSVLCILCYHWLGRIATDTMDHIKCWESYVGQELYRFLIIDFIFTLLDTLCGELLWRFFSDKVLKKRRRPGFDIAKNVLDLIYGQTLAWLGVLFTPLLPAMQTLKLLLLFYIKMSSVMMNCQAPRRPYRVTQMTTIFISLLCFPSFIGAAVCVTYTMWSTKPSVSCGPFRGLNKMVQAGKIWMKQLEEENPNLSVLARAYAYLVENPLFLFMGAGIFLIVIYFHSEVVDGERKIINILQEQIENEGEDKKFLITELQSVHEQKRVSRKRVAHQNSGCYSGELRHDKPLE</sequence>
<keyword evidence="3 6" id="KW-0812">Transmembrane</keyword>
<evidence type="ECO:0000256" key="1">
    <source>
        <dbReference type="ARBA" id="ARBA00004141"/>
    </source>
</evidence>
<keyword evidence="5 6" id="KW-0472">Membrane</keyword>
<dbReference type="GO" id="GO:0005886">
    <property type="term" value="C:plasma membrane"/>
    <property type="evidence" value="ECO:0007669"/>
    <property type="project" value="InterPro"/>
</dbReference>
<dbReference type="InterPro" id="IPR038900">
    <property type="entry name" value="TMC"/>
</dbReference>
<feature type="transmembrane region" description="Helical" evidence="6">
    <location>
        <begin position="436"/>
        <end position="456"/>
    </location>
</feature>
<reference evidence="8" key="2">
    <citation type="submission" date="2016-06" db="EMBL/GenBank/DDBJ databases">
        <title>The genome of a short-lived fish provides insights into sex chromosome evolution and the genetic control of aging.</title>
        <authorList>
            <person name="Reichwald K."/>
            <person name="Felder M."/>
            <person name="Petzold A."/>
            <person name="Koch P."/>
            <person name="Groth M."/>
            <person name="Platzer M."/>
        </authorList>
    </citation>
    <scope>NUCLEOTIDE SEQUENCE</scope>
    <source>
        <tissue evidence="8">Brain</tissue>
    </source>
</reference>
<feature type="transmembrane region" description="Helical" evidence="6">
    <location>
        <begin position="476"/>
        <end position="495"/>
    </location>
</feature>
<keyword evidence="4 6" id="KW-1133">Transmembrane helix</keyword>
<dbReference type="Pfam" id="PF07810">
    <property type="entry name" value="TMC"/>
    <property type="match status" value="1"/>
</dbReference>
<feature type="transmembrane region" description="Helical" evidence="6">
    <location>
        <begin position="638"/>
        <end position="662"/>
    </location>
</feature>
<evidence type="ECO:0000256" key="2">
    <source>
        <dbReference type="ARBA" id="ARBA00006510"/>
    </source>
</evidence>
<name>A0A1A8SHK9_9TELE</name>
<protein>
    <recommendedName>
        <fullName evidence="6">Transmembrane channel-like protein</fullName>
    </recommendedName>
</protein>
<evidence type="ECO:0000256" key="5">
    <source>
        <dbReference type="ARBA" id="ARBA00023136"/>
    </source>
</evidence>
<dbReference type="PANTHER" id="PTHR23302">
    <property type="entry name" value="TRANSMEMBRANE CHANNEL-RELATED"/>
    <property type="match status" value="1"/>
</dbReference>
<feature type="transmembrane region" description="Helical" evidence="6">
    <location>
        <begin position="574"/>
        <end position="597"/>
    </location>
</feature>
<organism evidence="8">
    <name type="scientific">Nothobranchius rachovii</name>
    <name type="common">bluefin notho</name>
    <dbReference type="NCBI Taxonomy" id="451742"/>
    <lineage>
        <taxon>Eukaryota</taxon>
        <taxon>Metazoa</taxon>
        <taxon>Chordata</taxon>
        <taxon>Craniata</taxon>
        <taxon>Vertebrata</taxon>
        <taxon>Euteleostomi</taxon>
        <taxon>Actinopterygii</taxon>
        <taxon>Neopterygii</taxon>
        <taxon>Teleostei</taxon>
        <taxon>Neoteleostei</taxon>
        <taxon>Acanthomorphata</taxon>
        <taxon>Ovalentaria</taxon>
        <taxon>Atherinomorphae</taxon>
        <taxon>Cyprinodontiformes</taxon>
        <taxon>Nothobranchiidae</taxon>
        <taxon>Nothobranchius</taxon>
    </lineage>
</organism>
<reference evidence="8" key="1">
    <citation type="submission" date="2016-05" db="EMBL/GenBank/DDBJ databases">
        <authorList>
            <person name="Lavstsen T."/>
            <person name="Jespersen J.S."/>
        </authorList>
    </citation>
    <scope>NUCLEOTIDE SEQUENCE</scope>
    <source>
        <tissue evidence="8">Brain</tissue>
    </source>
</reference>
<evidence type="ECO:0000256" key="3">
    <source>
        <dbReference type="ARBA" id="ARBA00022692"/>
    </source>
</evidence>
<comment type="similarity">
    <text evidence="2 6">Belongs to the TMC family.</text>
</comment>
<accession>A0A1A8SHK9</accession>
<evidence type="ECO:0000256" key="6">
    <source>
        <dbReference type="RuleBase" id="RU310713"/>
    </source>
</evidence>
<evidence type="ECO:0000256" key="4">
    <source>
        <dbReference type="ARBA" id="ARBA00022989"/>
    </source>
</evidence>
<feature type="transmembrane region" description="Helical" evidence="6">
    <location>
        <begin position="257"/>
        <end position="277"/>
    </location>
</feature>
<feature type="transmembrane region" description="Helical" evidence="6">
    <location>
        <begin position="351"/>
        <end position="372"/>
    </location>
</feature>